<dbReference type="GO" id="GO:0009733">
    <property type="term" value="P:response to auxin"/>
    <property type="evidence" value="ECO:0007669"/>
    <property type="project" value="InterPro"/>
</dbReference>
<accession>A0A804PXW4</accession>
<organism evidence="2 3">
    <name type="scientific">Zea mays</name>
    <name type="common">Maize</name>
    <dbReference type="NCBI Taxonomy" id="4577"/>
    <lineage>
        <taxon>Eukaryota</taxon>
        <taxon>Viridiplantae</taxon>
        <taxon>Streptophyta</taxon>
        <taxon>Embryophyta</taxon>
        <taxon>Tracheophyta</taxon>
        <taxon>Spermatophyta</taxon>
        <taxon>Magnoliopsida</taxon>
        <taxon>Liliopsida</taxon>
        <taxon>Poales</taxon>
        <taxon>Poaceae</taxon>
        <taxon>PACMAD clade</taxon>
        <taxon>Panicoideae</taxon>
        <taxon>Andropogonodae</taxon>
        <taxon>Andropogoneae</taxon>
        <taxon>Tripsacinae</taxon>
        <taxon>Zea</taxon>
    </lineage>
</organism>
<reference evidence="3" key="1">
    <citation type="journal article" date="2009" name="Science">
        <title>The B73 maize genome: complexity, diversity, and dynamics.</title>
        <authorList>
            <person name="Schnable P.S."/>
            <person name="Ware D."/>
            <person name="Fulton R.S."/>
            <person name="Stein J.C."/>
            <person name="Wei F."/>
            <person name="Pasternak S."/>
            <person name="Liang C."/>
            <person name="Zhang J."/>
            <person name="Fulton L."/>
            <person name="Graves T.A."/>
            <person name="Minx P."/>
            <person name="Reily A.D."/>
            <person name="Courtney L."/>
            <person name="Kruchowski S.S."/>
            <person name="Tomlinson C."/>
            <person name="Strong C."/>
            <person name="Delehaunty K."/>
            <person name="Fronick C."/>
            <person name="Courtney B."/>
            <person name="Rock S.M."/>
            <person name="Belter E."/>
            <person name="Du F."/>
            <person name="Kim K."/>
            <person name="Abbott R.M."/>
            <person name="Cotton M."/>
            <person name="Levy A."/>
            <person name="Marchetto P."/>
            <person name="Ochoa K."/>
            <person name="Jackson S.M."/>
            <person name="Gillam B."/>
            <person name="Chen W."/>
            <person name="Yan L."/>
            <person name="Higginbotham J."/>
            <person name="Cardenas M."/>
            <person name="Waligorski J."/>
            <person name="Applebaum E."/>
            <person name="Phelps L."/>
            <person name="Falcone J."/>
            <person name="Kanchi K."/>
            <person name="Thane T."/>
            <person name="Scimone A."/>
            <person name="Thane N."/>
            <person name="Henke J."/>
            <person name="Wang T."/>
            <person name="Ruppert J."/>
            <person name="Shah N."/>
            <person name="Rotter K."/>
            <person name="Hodges J."/>
            <person name="Ingenthron E."/>
            <person name="Cordes M."/>
            <person name="Kohlberg S."/>
            <person name="Sgro J."/>
            <person name="Delgado B."/>
            <person name="Mead K."/>
            <person name="Chinwalla A."/>
            <person name="Leonard S."/>
            <person name="Crouse K."/>
            <person name="Collura K."/>
            <person name="Kudrna D."/>
            <person name="Currie J."/>
            <person name="He R."/>
            <person name="Angelova A."/>
            <person name="Rajasekar S."/>
            <person name="Mueller T."/>
            <person name="Lomeli R."/>
            <person name="Scara G."/>
            <person name="Ko A."/>
            <person name="Delaney K."/>
            <person name="Wissotski M."/>
            <person name="Lopez G."/>
            <person name="Campos D."/>
            <person name="Braidotti M."/>
            <person name="Ashley E."/>
            <person name="Golser W."/>
            <person name="Kim H."/>
            <person name="Lee S."/>
            <person name="Lin J."/>
            <person name="Dujmic Z."/>
            <person name="Kim W."/>
            <person name="Talag J."/>
            <person name="Zuccolo A."/>
            <person name="Fan C."/>
            <person name="Sebastian A."/>
            <person name="Kramer M."/>
            <person name="Spiegel L."/>
            <person name="Nascimento L."/>
            <person name="Zutavern T."/>
            <person name="Miller B."/>
            <person name="Ambroise C."/>
            <person name="Muller S."/>
            <person name="Spooner W."/>
            <person name="Narechania A."/>
            <person name="Ren L."/>
            <person name="Wei S."/>
            <person name="Kumari S."/>
            <person name="Faga B."/>
            <person name="Levy M.J."/>
            <person name="McMahan L."/>
            <person name="Van Buren P."/>
            <person name="Vaughn M.W."/>
            <person name="Ying K."/>
            <person name="Yeh C.-T."/>
            <person name="Emrich S.J."/>
            <person name="Jia Y."/>
            <person name="Kalyanaraman A."/>
            <person name="Hsia A.-P."/>
            <person name="Barbazuk W.B."/>
            <person name="Baucom R.S."/>
            <person name="Brutnell T.P."/>
            <person name="Carpita N.C."/>
            <person name="Chaparro C."/>
            <person name="Chia J.-M."/>
            <person name="Deragon J.-M."/>
            <person name="Estill J.C."/>
            <person name="Fu Y."/>
            <person name="Jeddeloh J.A."/>
            <person name="Han Y."/>
            <person name="Lee H."/>
            <person name="Li P."/>
            <person name="Lisch D.R."/>
            <person name="Liu S."/>
            <person name="Liu Z."/>
            <person name="Nagel D.H."/>
            <person name="McCann M.C."/>
            <person name="SanMiguel P."/>
            <person name="Myers A.M."/>
            <person name="Nettleton D."/>
            <person name="Nguyen J."/>
            <person name="Penning B.W."/>
            <person name="Ponnala L."/>
            <person name="Schneider K.L."/>
            <person name="Schwartz D.C."/>
            <person name="Sharma A."/>
            <person name="Soderlund C."/>
            <person name="Springer N.M."/>
            <person name="Sun Q."/>
            <person name="Wang H."/>
            <person name="Waterman M."/>
            <person name="Westerman R."/>
            <person name="Wolfgruber T.K."/>
            <person name="Yang L."/>
            <person name="Yu Y."/>
            <person name="Zhang L."/>
            <person name="Zhou S."/>
            <person name="Zhu Q."/>
            <person name="Bennetzen J.L."/>
            <person name="Dawe R.K."/>
            <person name="Jiang J."/>
            <person name="Jiang N."/>
            <person name="Presting G.G."/>
            <person name="Wessler S.R."/>
            <person name="Aluru S."/>
            <person name="Martienssen R.A."/>
            <person name="Clifton S.W."/>
            <person name="McCombie W.R."/>
            <person name="Wing R.A."/>
            <person name="Wilson R.K."/>
        </authorList>
    </citation>
    <scope>NUCLEOTIDE SEQUENCE [LARGE SCALE GENOMIC DNA]</scope>
    <source>
        <strain evidence="3">cv. B73</strain>
    </source>
</reference>
<name>A0A804PXW4_MAIZE</name>
<proteinExistence type="inferred from homology"/>
<evidence type="ECO:0000313" key="3">
    <source>
        <dbReference type="Proteomes" id="UP000007305"/>
    </source>
</evidence>
<sequence>MGVCRVAPGAVVKPVSALPGATCGKVPAGHVPVVVGAEGEDTQRFVIPAELLGRPPIVELLRRVAPRRSTGTLVGASSASPSPWSRSATVAEPDGGLTLACFAMIV</sequence>
<reference evidence="2" key="3">
    <citation type="submission" date="2021-05" db="UniProtKB">
        <authorList>
            <consortium name="EnsemblPlants"/>
        </authorList>
    </citation>
    <scope>IDENTIFICATION</scope>
    <source>
        <strain evidence="2">cv. B73</strain>
    </source>
</reference>
<reference evidence="2" key="2">
    <citation type="submission" date="2019-07" db="EMBL/GenBank/DDBJ databases">
        <authorList>
            <person name="Seetharam A."/>
            <person name="Woodhouse M."/>
            <person name="Cannon E."/>
        </authorList>
    </citation>
    <scope>NUCLEOTIDE SEQUENCE [LARGE SCALE GENOMIC DNA]</scope>
    <source>
        <strain evidence="2">cv. B73</strain>
    </source>
</reference>
<evidence type="ECO:0000313" key="2">
    <source>
        <dbReference type="EnsemblPlants" id="Zm00001eb284790_P001"/>
    </source>
</evidence>
<comment type="similarity">
    <text evidence="1">Belongs to the ARG7 family.</text>
</comment>
<dbReference type="EnsemblPlants" id="Zm00001eb284790_T001">
    <property type="protein sequence ID" value="Zm00001eb284790_P001"/>
    <property type="gene ID" value="Zm00001eb284790"/>
</dbReference>
<dbReference type="InterPro" id="IPR003676">
    <property type="entry name" value="SAUR_fam"/>
</dbReference>
<dbReference type="InParanoid" id="A0A804PXW4"/>
<dbReference type="AlphaFoldDB" id="A0A804PXW4"/>
<dbReference type="Pfam" id="PF02519">
    <property type="entry name" value="Auxin_inducible"/>
    <property type="match status" value="1"/>
</dbReference>
<keyword evidence="3" id="KW-1185">Reference proteome</keyword>
<dbReference type="Proteomes" id="UP000007305">
    <property type="component" value="Chromosome 6"/>
</dbReference>
<evidence type="ECO:0000256" key="1">
    <source>
        <dbReference type="ARBA" id="ARBA00006974"/>
    </source>
</evidence>
<dbReference type="Gramene" id="Zm00001eb284790_T001">
    <property type="protein sequence ID" value="Zm00001eb284790_P001"/>
    <property type="gene ID" value="Zm00001eb284790"/>
</dbReference>
<protein>
    <submittedName>
        <fullName evidence="2">Uncharacterized protein</fullName>
    </submittedName>
</protein>